<dbReference type="Gene3D" id="3.40.190.10">
    <property type="entry name" value="Periplasmic binding protein-like II"/>
    <property type="match status" value="1"/>
</dbReference>
<name>A0A5Q0BL26_9GAMM</name>
<dbReference type="RefSeq" id="WP_153249808.1">
    <property type="nucleotide sequence ID" value="NZ_CP044205.1"/>
</dbReference>
<organism evidence="1 2">
    <name type="scientific">Candidatus Methylospira mobilis</name>
    <dbReference type="NCBI Taxonomy" id="1808979"/>
    <lineage>
        <taxon>Bacteria</taxon>
        <taxon>Pseudomonadati</taxon>
        <taxon>Pseudomonadota</taxon>
        <taxon>Gammaproteobacteria</taxon>
        <taxon>Methylococcales</taxon>
        <taxon>Methylococcaceae</taxon>
        <taxon>Candidatus Methylospira</taxon>
    </lineage>
</organism>
<dbReference type="InParanoid" id="A0A5Q0BL26"/>
<evidence type="ECO:0008006" key="3">
    <source>
        <dbReference type="Google" id="ProtNLM"/>
    </source>
</evidence>
<accession>A0A5Q0BL26</accession>
<dbReference type="KEGG" id="mmob:F6R98_15325"/>
<dbReference type="EMBL" id="CP044205">
    <property type="protein sequence ID" value="QFY43832.1"/>
    <property type="molecule type" value="Genomic_DNA"/>
</dbReference>
<keyword evidence="2" id="KW-1185">Reference proteome</keyword>
<evidence type="ECO:0000313" key="1">
    <source>
        <dbReference type="EMBL" id="QFY43832.1"/>
    </source>
</evidence>
<dbReference type="Proteomes" id="UP000325755">
    <property type="component" value="Chromosome"/>
</dbReference>
<protein>
    <recommendedName>
        <fullName evidence="3">Phosphate ABC transporter substrate-binding protein</fullName>
    </recommendedName>
</protein>
<dbReference type="SUPFAM" id="SSF53850">
    <property type="entry name" value="Periplasmic binding protein-like II"/>
    <property type="match status" value="1"/>
</dbReference>
<evidence type="ECO:0000313" key="2">
    <source>
        <dbReference type="Proteomes" id="UP000325755"/>
    </source>
</evidence>
<dbReference type="OrthoDB" id="5368544at2"/>
<proteinExistence type="predicted"/>
<sequence>MTRVFLPFLLLLFSVLPVQADIYIIVNKDLHQEQLDKNDIASIYLLKKRSWTNGDNIMPINLPAQSTVRSRFTSAIFNSSPEKLSSYWDEMLFRGVNPPIIQNSEQAVILFVERVKGAIGYVETRPQNPQIKIIQQFPGN</sequence>
<dbReference type="AlphaFoldDB" id="A0A5Q0BL26"/>
<reference evidence="1 2" key="1">
    <citation type="submission" date="2019-09" db="EMBL/GenBank/DDBJ databases">
        <title>Ecophysiology of the spiral-shaped methanotroph Methylospira mobilis as revealed by the complete genome sequence.</title>
        <authorList>
            <person name="Oshkin I.Y."/>
            <person name="Dedysh S.N."/>
            <person name="Miroshnikov K."/>
            <person name="Danilova O.V."/>
            <person name="Hakobyan A."/>
            <person name="Liesack W."/>
        </authorList>
    </citation>
    <scope>NUCLEOTIDE SEQUENCE [LARGE SCALE GENOMIC DNA]</scope>
    <source>
        <strain evidence="1 2">Shm1</strain>
    </source>
</reference>
<gene>
    <name evidence="1" type="ORF">F6R98_15325</name>
</gene>